<gene>
    <name evidence="2" type="ORF">DACRYDRAFT_19126</name>
</gene>
<evidence type="ECO:0000256" key="1">
    <source>
        <dbReference type="SAM" id="MobiDB-lite"/>
    </source>
</evidence>
<dbReference type="GeneID" id="63686490"/>
<dbReference type="Proteomes" id="UP000030653">
    <property type="component" value="Unassembled WGS sequence"/>
</dbReference>
<evidence type="ECO:0000313" key="2">
    <source>
        <dbReference type="EMBL" id="EJT96845.1"/>
    </source>
</evidence>
<feature type="region of interest" description="Disordered" evidence="1">
    <location>
        <begin position="46"/>
        <end position="67"/>
    </location>
</feature>
<feature type="compositionally biased region" description="Polar residues" evidence="1">
    <location>
        <begin position="1"/>
        <end position="10"/>
    </location>
</feature>
<dbReference type="HOGENOM" id="CLU_1023159_0_0_1"/>
<evidence type="ECO:0000313" key="3">
    <source>
        <dbReference type="Proteomes" id="UP000030653"/>
    </source>
</evidence>
<keyword evidence="3" id="KW-1185">Reference proteome</keyword>
<dbReference type="RefSeq" id="XP_040623743.1">
    <property type="nucleotide sequence ID" value="XM_040771428.1"/>
</dbReference>
<feature type="region of interest" description="Disordered" evidence="1">
    <location>
        <begin position="1"/>
        <end position="21"/>
    </location>
</feature>
<sequence>MSEATSPTELDTTDGHTDGSLQPDLIFAKLQEVLAPWSAVLSTLNTDKKSKGEGSKPKDIEMSDMKGKTPAVIEEEDEGEQSTTAKSLVKLEVVAPVTPAATISQAHVPTIADAAIPDANYNELQPRFPLSKVSEKCFQQELVRLMAVGMSIRAREVFTWSMLWIACEQIGVVNAAGILAFIEGLGQMVLQMVSAPKPAVSSIAFIGLCMECLTIKKLVTPHDYTNPLSSSPHNYTNSLSSSSDNYTNPLSSSPHDCNLSPFPMLIALAQLL</sequence>
<dbReference type="AlphaFoldDB" id="M5FN53"/>
<protein>
    <submittedName>
        <fullName evidence="2">Uncharacterized protein</fullName>
    </submittedName>
</protein>
<organism evidence="2 3">
    <name type="scientific">Dacryopinax primogenitus (strain DJM 731)</name>
    <name type="common">Brown rot fungus</name>
    <dbReference type="NCBI Taxonomy" id="1858805"/>
    <lineage>
        <taxon>Eukaryota</taxon>
        <taxon>Fungi</taxon>
        <taxon>Dikarya</taxon>
        <taxon>Basidiomycota</taxon>
        <taxon>Agaricomycotina</taxon>
        <taxon>Dacrymycetes</taxon>
        <taxon>Dacrymycetales</taxon>
        <taxon>Dacrymycetaceae</taxon>
        <taxon>Dacryopinax</taxon>
    </lineage>
</organism>
<proteinExistence type="predicted"/>
<name>M5FN53_DACPD</name>
<accession>M5FN53</accession>
<dbReference type="EMBL" id="JH795880">
    <property type="protein sequence ID" value="EJT96845.1"/>
    <property type="molecule type" value="Genomic_DNA"/>
</dbReference>
<reference evidence="2 3" key="1">
    <citation type="journal article" date="2012" name="Science">
        <title>The Paleozoic origin of enzymatic lignin decomposition reconstructed from 31 fungal genomes.</title>
        <authorList>
            <person name="Floudas D."/>
            <person name="Binder M."/>
            <person name="Riley R."/>
            <person name="Barry K."/>
            <person name="Blanchette R.A."/>
            <person name="Henrissat B."/>
            <person name="Martinez A.T."/>
            <person name="Otillar R."/>
            <person name="Spatafora J.W."/>
            <person name="Yadav J.S."/>
            <person name="Aerts A."/>
            <person name="Benoit I."/>
            <person name="Boyd A."/>
            <person name="Carlson A."/>
            <person name="Copeland A."/>
            <person name="Coutinho P.M."/>
            <person name="de Vries R.P."/>
            <person name="Ferreira P."/>
            <person name="Findley K."/>
            <person name="Foster B."/>
            <person name="Gaskell J."/>
            <person name="Glotzer D."/>
            <person name="Gorecki P."/>
            <person name="Heitman J."/>
            <person name="Hesse C."/>
            <person name="Hori C."/>
            <person name="Igarashi K."/>
            <person name="Jurgens J.A."/>
            <person name="Kallen N."/>
            <person name="Kersten P."/>
            <person name="Kohler A."/>
            <person name="Kuees U."/>
            <person name="Kumar T.K.A."/>
            <person name="Kuo A."/>
            <person name="LaButti K."/>
            <person name="Larrondo L.F."/>
            <person name="Lindquist E."/>
            <person name="Ling A."/>
            <person name="Lombard V."/>
            <person name="Lucas S."/>
            <person name="Lundell T."/>
            <person name="Martin R."/>
            <person name="McLaughlin D.J."/>
            <person name="Morgenstern I."/>
            <person name="Morin E."/>
            <person name="Murat C."/>
            <person name="Nagy L.G."/>
            <person name="Nolan M."/>
            <person name="Ohm R.A."/>
            <person name="Patyshakuliyeva A."/>
            <person name="Rokas A."/>
            <person name="Ruiz-Duenas F.J."/>
            <person name="Sabat G."/>
            <person name="Salamov A."/>
            <person name="Samejima M."/>
            <person name="Schmutz J."/>
            <person name="Slot J.C."/>
            <person name="St John F."/>
            <person name="Stenlid J."/>
            <person name="Sun H."/>
            <person name="Sun S."/>
            <person name="Syed K."/>
            <person name="Tsang A."/>
            <person name="Wiebenga A."/>
            <person name="Young D."/>
            <person name="Pisabarro A."/>
            <person name="Eastwood D.C."/>
            <person name="Martin F."/>
            <person name="Cullen D."/>
            <person name="Grigoriev I.V."/>
            <person name="Hibbett D.S."/>
        </authorList>
    </citation>
    <scope>NUCLEOTIDE SEQUENCE [LARGE SCALE GENOMIC DNA]</scope>
    <source>
        <strain evidence="2 3">DJM-731 SS1</strain>
    </source>
</reference>